<accession>A0A4Q7ZA42</accession>
<dbReference type="Proteomes" id="UP000292564">
    <property type="component" value="Unassembled WGS sequence"/>
</dbReference>
<dbReference type="RefSeq" id="WP_130513845.1">
    <property type="nucleotide sequence ID" value="NZ_SHKY01000002.1"/>
</dbReference>
<evidence type="ECO:0000313" key="2">
    <source>
        <dbReference type="Proteomes" id="UP000292564"/>
    </source>
</evidence>
<comment type="caution">
    <text evidence="1">The sequence shown here is derived from an EMBL/GenBank/DDBJ whole genome shotgun (WGS) entry which is preliminary data.</text>
</comment>
<keyword evidence="2" id="KW-1185">Reference proteome</keyword>
<name>A0A4Q7ZA42_9ACTN</name>
<proteinExistence type="predicted"/>
<reference evidence="1 2" key="1">
    <citation type="submission" date="2019-02" db="EMBL/GenBank/DDBJ databases">
        <title>Sequencing the genomes of 1000 actinobacteria strains.</title>
        <authorList>
            <person name="Klenk H.-P."/>
        </authorList>
    </citation>
    <scope>NUCLEOTIDE SEQUENCE [LARGE SCALE GENOMIC DNA]</scope>
    <source>
        <strain evidence="1 2">DSM 45162</strain>
    </source>
</reference>
<sequence>MPINLPLLAPAAGCDCRRCPWYAGPDPVDASAVIAPLCSGSNPDCSYCGCARAEATATTAAGTDVCRTCPVRCGSRTDIGAWMADVGGTLEFDDIDLGERRLPAGLPRFVPQTDGSAVTTWDAQLRWPAYGVGLRRVFSPDTASLYRRFTDRDVHEVLGLRPGQLAVLVGYGLDPLVEAFWSRRRVDRLVERIAAMGWDLVLAPNYSIFGNWPRAQHLLSMRMSLLIADEFVNAGMNTVPNLYWYRLEDLRRWAAWVDDTDPPAVAINLQTVRQDSDWQTWVLPGLHWLAENLPAHLPVIITGLSRAARIDLAVELFGSRLHLVSQNPHQFALHGAVMTAGGRQDLHARPVDAFTASVTYMASLLDTAEARR</sequence>
<dbReference type="AlphaFoldDB" id="A0A4Q7ZA42"/>
<evidence type="ECO:0000313" key="1">
    <source>
        <dbReference type="EMBL" id="RZU46659.1"/>
    </source>
</evidence>
<protein>
    <submittedName>
        <fullName evidence="1">Uncharacterized protein DUF4417</fullName>
    </submittedName>
</protein>
<gene>
    <name evidence="1" type="ORF">EV385_6736</name>
</gene>
<dbReference type="EMBL" id="SHKY01000002">
    <property type="protein sequence ID" value="RZU46659.1"/>
    <property type="molecule type" value="Genomic_DNA"/>
</dbReference>
<organism evidence="1 2">
    <name type="scientific">Krasilnikovia cinnamomea</name>
    <dbReference type="NCBI Taxonomy" id="349313"/>
    <lineage>
        <taxon>Bacteria</taxon>
        <taxon>Bacillati</taxon>
        <taxon>Actinomycetota</taxon>
        <taxon>Actinomycetes</taxon>
        <taxon>Micromonosporales</taxon>
        <taxon>Micromonosporaceae</taxon>
        <taxon>Krasilnikovia</taxon>
    </lineage>
</organism>
<dbReference type="OrthoDB" id="8895352at2"/>